<sequence>VPRGSLCAVVGTVGSGKSSFLSAMLGELTRLRGDISVTGRLAYVPQQAWIQNLSVRDNITFGRPFERQFYEKVVSACALAPDLAILPDGDATEIGEKGINLSGGQKARVSLARAVYQQDDVYLLDDPLSAVDAHVARHLYNHINCSLSQVLGPRGLLAHKTRILVTHSLLHTREADEILVFSDGEIVEKGSHQFLVKKGGMFAKLMEEYSQSSEAAEDEDVSDESDEEKVEEEKKAVQAGVGRGSIVAEEKKLIKKEALEKGGVKAAVYWDYVKAASLSLFFTYFIIYGFAQAFSALRSFWLSAWSNENDPAFNGTKMDQGERLGIYCGIGIAQSVAYVIAVSSLVFATVRASKQLHAPLLHNLMRSPVSFFDTTPLGRILNRCSKDVDTIDTQLVQNGKAFIACVYSIVTTLTSIIVSTPIFVVVVIPLAVIYFFILRFYVPTSRQLKRLESVNRSPVYSHFGETIQGVAIIRAYGKTAEFCLDSEAKVDRLVQCRYLNVVSNRWLSVRLEFIGNCVFDWGISAGLVGVSVSYALNITDVLNYAVQQMSSLESNIVCVERVVEYTQTPNEAEWVMAGSGLPSGWPTDGGVHIDNYSTRYRPGLDLVLKGINARVKPGEKIGIVGRTGAGKSSFALALFRMIEPADGNMLIDGRATTTMGLHELRKRLTIIPQEPVLFSGSVRFNLDPFGDYSDDQLWSALKLAHLESFSKTLTDGLDHKISEGGENISVGQRQLVCLARATLRNSKILVLDEATAAVDLQTDNLIQATIRSHFKHCTVFTIAHRLNTILDYDRIMVLDKGEVAEMDTPATLMADKNSIFSKMLADAENENK</sequence>
<dbReference type="GO" id="GO:0016020">
    <property type="term" value="C:membrane"/>
    <property type="evidence" value="ECO:0007669"/>
    <property type="project" value="InterPro"/>
</dbReference>
<keyword evidence="7" id="KW-0067">ATP-binding</keyword>
<dbReference type="Pfam" id="PF00664">
    <property type="entry name" value="ABC_membrane"/>
    <property type="match status" value="1"/>
</dbReference>
<evidence type="ECO:0000259" key="13">
    <source>
        <dbReference type="PROSITE" id="PS50929"/>
    </source>
</evidence>
<dbReference type="EMBL" id="BTSX01000005">
    <property type="protein sequence ID" value="GMT02221.1"/>
    <property type="molecule type" value="Genomic_DNA"/>
</dbReference>
<dbReference type="InterPro" id="IPR027417">
    <property type="entry name" value="P-loop_NTPase"/>
</dbReference>
<feature type="domain" description="ABC transporter" evidence="12">
    <location>
        <begin position="1"/>
        <end position="208"/>
    </location>
</feature>
<evidence type="ECO:0000256" key="8">
    <source>
        <dbReference type="ARBA" id="ARBA00022989"/>
    </source>
</evidence>
<feature type="transmembrane region" description="Helical" evidence="11">
    <location>
        <begin position="424"/>
        <end position="442"/>
    </location>
</feature>
<dbReference type="AlphaFoldDB" id="A0AAV5U5S9"/>
<dbReference type="FunFam" id="3.40.50.300:FF:000997">
    <property type="entry name" value="Multidrug resistance-associated protein 1"/>
    <property type="match status" value="1"/>
</dbReference>
<feature type="region of interest" description="Disordered" evidence="10">
    <location>
        <begin position="211"/>
        <end position="235"/>
    </location>
</feature>
<dbReference type="PANTHER" id="PTHR24223">
    <property type="entry name" value="ATP-BINDING CASSETTE SUB-FAMILY C"/>
    <property type="match status" value="1"/>
</dbReference>
<evidence type="ECO:0000259" key="12">
    <source>
        <dbReference type="PROSITE" id="PS50893"/>
    </source>
</evidence>
<name>A0AAV5U5S9_9BILA</name>
<evidence type="ECO:0000256" key="6">
    <source>
        <dbReference type="ARBA" id="ARBA00022741"/>
    </source>
</evidence>
<keyword evidence="5" id="KW-0677">Repeat</keyword>
<dbReference type="CDD" id="cd03244">
    <property type="entry name" value="ABCC_MRP_domain2"/>
    <property type="match status" value="1"/>
</dbReference>
<dbReference type="InterPro" id="IPR017871">
    <property type="entry name" value="ABC_transporter-like_CS"/>
</dbReference>
<keyword evidence="3" id="KW-0813">Transport</keyword>
<dbReference type="FunFam" id="3.40.50.300:FF:000074">
    <property type="entry name" value="Multidrug resistance-associated protein 5 isoform 1"/>
    <property type="match status" value="1"/>
</dbReference>
<feature type="transmembrane region" description="Helical" evidence="11">
    <location>
        <begin position="324"/>
        <end position="348"/>
    </location>
</feature>
<dbReference type="PROSITE" id="PS00211">
    <property type="entry name" value="ABC_TRANSPORTER_1"/>
    <property type="match status" value="2"/>
</dbReference>
<dbReference type="Gene3D" id="1.20.1560.10">
    <property type="entry name" value="ABC transporter type 1, transmembrane domain"/>
    <property type="match status" value="1"/>
</dbReference>
<dbReference type="Proteomes" id="UP001432027">
    <property type="component" value="Unassembled WGS sequence"/>
</dbReference>
<evidence type="ECO:0000256" key="7">
    <source>
        <dbReference type="ARBA" id="ARBA00022840"/>
    </source>
</evidence>
<dbReference type="PROSITE" id="PS50893">
    <property type="entry name" value="ABC_TRANSPORTER_2"/>
    <property type="match status" value="2"/>
</dbReference>
<dbReference type="GO" id="GO:0012505">
    <property type="term" value="C:endomembrane system"/>
    <property type="evidence" value="ECO:0007669"/>
    <property type="project" value="UniProtKB-SubCell"/>
</dbReference>
<comment type="similarity">
    <text evidence="2">Belongs to the ABC transporter superfamily. ABCC family. Conjugate transporter (TC 3.A.1.208) subfamily.</text>
</comment>
<reference evidence="14" key="1">
    <citation type="submission" date="2023-10" db="EMBL/GenBank/DDBJ databases">
        <title>Genome assembly of Pristionchus species.</title>
        <authorList>
            <person name="Yoshida K."/>
            <person name="Sommer R.J."/>
        </authorList>
    </citation>
    <scope>NUCLEOTIDE SEQUENCE</scope>
    <source>
        <strain evidence="14">RS0144</strain>
    </source>
</reference>
<evidence type="ECO:0000256" key="1">
    <source>
        <dbReference type="ARBA" id="ARBA00004127"/>
    </source>
</evidence>
<dbReference type="SUPFAM" id="SSF90123">
    <property type="entry name" value="ABC transporter transmembrane region"/>
    <property type="match status" value="1"/>
</dbReference>
<evidence type="ECO:0000313" key="15">
    <source>
        <dbReference type="Proteomes" id="UP001432027"/>
    </source>
</evidence>
<evidence type="ECO:0000256" key="9">
    <source>
        <dbReference type="ARBA" id="ARBA00023136"/>
    </source>
</evidence>
<dbReference type="Pfam" id="PF00005">
    <property type="entry name" value="ABC_tran"/>
    <property type="match status" value="2"/>
</dbReference>
<dbReference type="PANTHER" id="PTHR24223:SF434">
    <property type="entry name" value="MULTIDRUG RESISTANCE PROTEIN MRP-7"/>
    <property type="match status" value="1"/>
</dbReference>
<dbReference type="InterPro" id="IPR050173">
    <property type="entry name" value="ABC_transporter_C-like"/>
</dbReference>
<dbReference type="SUPFAM" id="SSF52540">
    <property type="entry name" value="P-loop containing nucleoside triphosphate hydrolases"/>
    <property type="match status" value="2"/>
</dbReference>
<keyword evidence="6" id="KW-0547">Nucleotide-binding</keyword>
<dbReference type="FunFam" id="1.20.1560.10:FF:000100">
    <property type="entry name" value="ABC transporter ATP-binding protein"/>
    <property type="match status" value="1"/>
</dbReference>
<keyword evidence="4 11" id="KW-0812">Transmembrane</keyword>
<evidence type="ECO:0000313" key="14">
    <source>
        <dbReference type="EMBL" id="GMT02221.1"/>
    </source>
</evidence>
<dbReference type="InterPro" id="IPR011527">
    <property type="entry name" value="ABC1_TM_dom"/>
</dbReference>
<organism evidence="14 15">
    <name type="scientific">Pristionchus entomophagus</name>
    <dbReference type="NCBI Taxonomy" id="358040"/>
    <lineage>
        <taxon>Eukaryota</taxon>
        <taxon>Metazoa</taxon>
        <taxon>Ecdysozoa</taxon>
        <taxon>Nematoda</taxon>
        <taxon>Chromadorea</taxon>
        <taxon>Rhabditida</taxon>
        <taxon>Rhabditina</taxon>
        <taxon>Diplogasteromorpha</taxon>
        <taxon>Diplogasteroidea</taxon>
        <taxon>Neodiplogasteridae</taxon>
        <taxon>Pristionchus</taxon>
    </lineage>
</organism>
<dbReference type="PROSITE" id="PS50929">
    <property type="entry name" value="ABC_TM1F"/>
    <property type="match status" value="1"/>
</dbReference>
<dbReference type="Gene3D" id="3.40.50.300">
    <property type="entry name" value="P-loop containing nucleotide triphosphate hydrolases"/>
    <property type="match status" value="2"/>
</dbReference>
<feature type="compositionally biased region" description="Acidic residues" evidence="10">
    <location>
        <begin position="215"/>
        <end position="230"/>
    </location>
</feature>
<accession>A0AAV5U5S9</accession>
<evidence type="ECO:0000256" key="11">
    <source>
        <dbReference type="SAM" id="Phobius"/>
    </source>
</evidence>
<evidence type="ECO:0000256" key="10">
    <source>
        <dbReference type="SAM" id="MobiDB-lite"/>
    </source>
</evidence>
<dbReference type="CDD" id="cd18603">
    <property type="entry name" value="ABC_6TM_MRP1_2_3_6_D2_like"/>
    <property type="match status" value="1"/>
</dbReference>
<gene>
    <name evidence="14" type="ORF">PENTCL1PPCAC_24395</name>
</gene>
<dbReference type="SMART" id="SM00382">
    <property type="entry name" value="AAA"/>
    <property type="match status" value="2"/>
</dbReference>
<keyword evidence="9 11" id="KW-0472">Membrane</keyword>
<feature type="non-terminal residue" evidence="14">
    <location>
        <position position="1"/>
    </location>
</feature>
<evidence type="ECO:0000256" key="3">
    <source>
        <dbReference type="ARBA" id="ARBA00022448"/>
    </source>
</evidence>
<keyword evidence="8 11" id="KW-1133">Transmembrane helix</keyword>
<proteinExistence type="inferred from homology"/>
<dbReference type="GO" id="GO:0005524">
    <property type="term" value="F:ATP binding"/>
    <property type="evidence" value="ECO:0007669"/>
    <property type="project" value="UniProtKB-KW"/>
</dbReference>
<keyword evidence="15" id="KW-1185">Reference proteome</keyword>
<evidence type="ECO:0000256" key="4">
    <source>
        <dbReference type="ARBA" id="ARBA00022692"/>
    </source>
</evidence>
<dbReference type="InterPro" id="IPR036640">
    <property type="entry name" value="ABC1_TM_sf"/>
</dbReference>
<dbReference type="GO" id="GO:0140359">
    <property type="term" value="F:ABC-type transporter activity"/>
    <property type="evidence" value="ECO:0007669"/>
    <property type="project" value="InterPro"/>
</dbReference>
<evidence type="ECO:0000256" key="5">
    <source>
        <dbReference type="ARBA" id="ARBA00022737"/>
    </source>
</evidence>
<comment type="subcellular location">
    <subcellularLocation>
        <location evidence="1">Endomembrane system</location>
        <topology evidence="1">Multi-pass membrane protein</topology>
    </subcellularLocation>
</comment>
<evidence type="ECO:0000256" key="2">
    <source>
        <dbReference type="ARBA" id="ARBA00009726"/>
    </source>
</evidence>
<feature type="domain" description="ABC transporter" evidence="12">
    <location>
        <begin position="591"/>
        <end position="825"/>
    </location>
</feature>
<protein>
    <recommendedName>
        <fullName evidence="16">ABC transporter ATP-binding protein</fullName>
    </recommendedName>
</protein>
<dbReference type="GO" id="GO:0016887">
    <property type="term" value="F:ATP hydrolysis activity"/>
    <property type="evidence" value="ECO:0007669"/>
    <property type="project" value="InterPro"/>
</dbReference>
<dbReference type="InterPro" id="IPR003439">
    <property type="entry name" value="ABC_transporter-like_ATP-bd"/>
</dbReference>
<comment type="caution">
    <text evidence="14">The sequence shown here is derived from an EMBL/GenBank/DDBJ whole genome shotgun (WGS) entry which is preliminary data.</text>
</comment>
<dbReference type="CDD" id="cd03250">
    <property type="entry name" value="ABCC_MRP_domain1"/>
    <property type="match status" value="1"/>
</dbReference>
<evidence type="ECO:0008006" key="16">
    <source>
        <dbReference type="Google" id="ProtNLM"/>
    </source>
</evidence>
<feature type="transmembrane region" description="Helical" evidence="11">
    <location>
        <begin position="281"/>
        <end position="304"/>
    </location>
</feature>
<feature type="domain" description="ABC transmembrane type-1" evidence="13">
    <location>
        <begin position="285"/>
        <end position="554"/>
    </location>
</feature>
<dbReference type="InterPro" id="IPR003593">
    <property type="entry name" value="AAA+_ATPase"/>
</dbReference>